<evidence type="ECO:0000313" key="3">
    <source>
        <dbReference type="Proteomes" id="UP000184314"/>
    </source>
</evidence>
<dbReference type="InterPro" id="IPR039375">
    <property type="entry name" value="NodN-like"/>
</dbReference>
<reference evidence="3" key="1">
    <citation type="submission" date="2016-11" db="EMBL/GenBank/DDBJ databases">
        <authorList>
            <person name="Varghese N."/>
            <person name="Submissions S."/>
        </authorList>
    </citation>
    <scope>NUCLEOTIDE SEQUENCE [LARGE SCALE GENOMIC DNA]</scope>
    <source>
        <strain evidence="3">DSM 16478</strain>
    </source>
</reference>
<dbReference type="InterPro" id="IPR029069">
    <property type="entry name" value="HotDog_dom_sf"/>
</dbReference>
<organism evidence="2 3">
    <name type="scientific">Maribacter aquivivus</name>
    <dbReference type="NCBI Taxonomy" id="228958"/>
    <lineage>
        <taxon>Bacteria</taxon>
        <taxon>Pseudomonadati</taxon>
        <taxon>Bacteroidota</taxon>
        <taxon>Flavobacteriia</taxon>
        <taxon>Flavobacteriales</taxon>
        <taxon>Flavobacteriaceae</taxon>
        <taxon>Maribacter</taxon>
    </lineage>
</organism>
<dbReference type="RefSeq" id="WP_244534057.1">
    <property type="nucleotide sequence ID" value="NZ_CANLFZ010000005.1"/>
</dbReference>
<evidence type="ECO:0000313" key="2">
    <source>
        <dbReference type="EMBL" id="SHK41796.1"/>
    </source>
</evidence>
<name>A0A1M6SAT2_9FLAO</name>
<dbReference type="PANTHER" id="PTHR42993">
    <property type="entry name" value="MAOC-LIKE DEHYDRATASE DOMAIN-CONTAINING PROTEIN"/>
    <property type="match status" value="1"/>
</dbReference>
<protein>
    <submittedName>
        <fullName evidence="2">Acyl dehydratase</fullName>
    </submittedName>
</protein>
<dbReference type="AlphaFoldDB" id="A0A1M6SAT2"/>
<dbReference type="Gene3D" id="3.10.129.10">
    <property type="entry name" value="Hotdog Thioesterase"/>
    <property type="match status" value="1"/>
</dbReference>
<proteinExistence type="predicted"/>
<gene>
    <name evidence="2" type="ORF">SAMN04488007_3023</name>
</gene>
<sequence length="162" mass="18306">MEELQDNNMAKLEIEDFKAFRELEGKPLPEGNWIIVTQEMINDFAKATGDHQWIHVDVEKANKYSPFKKPVAHGFLSVSLLSKMLEDLIMVKSAKMGVNYGLNKVRFPSPVLVDSRLRLIGNIDNIEDYGDSGLKVIWNCTVEIKGSEKPACVAEFISLMFS</sequence>
<dbReference type="InterPro" id="IPR002539">
    <property type="entry name" value="MaoC-like_dom"/>
</dbReference>
<evidence type="ECO:0000259" key="1">
    <source>
        <dbReference type="Pfam" id="PF01575"/>
    </source>
</evidence>
<feature type="domain" description="MaoC-like" evidence="1">
    <location>
        <begin position="25"/>
        <end position="129"/>
    </location>
</feature>
<dbReference type="SUPFAM" id="SSF54637">
    <property type="entry name" value="Thioesterase/thiol ester dehydrase-isomerase"/>
    <property type="match status" value="1"/>
</dbReference>
<dbReference type="PANTHER" id="PTHR42993:SF1">
    <property type="entry name" value="MAOC-LIKE DEHYDRATASE DOMAIN-CONTAINING PROTEIN"/>
    <property type="match status" value="1"/>
</dbReference>
<dbReference type="Pfam" id="PF01575">
    <property type="entry name" value="MaoC_dehydratas"/>
    <property type="match status" value="1"/>
</dbReference>
<dbReference type="EMBL" id="FQZX01000002">
    <property type="protein sequence ID" value="SHK41796.1"/>
    <property type="molecule type" value="Genomic_DNA"/>
</dbReference>
<accession>A0A1M6SAT2</accession>
<dbReference type="Proteomes" id="UP000184314">
    <property type="component" value="Unassembled WGS sequence"/>
</dbReference>
<dbReference type="STRING" id="228958.SAMN04488007_3023"/>
<keyword evidence="3" id="KW-1185">Reference proteome</keyword>
<dbReference type="CDD" id="cd03450">
    <property type="entry name" value="NodN"/>
    <property type="match status" value="1"/>
</dbReference>